<name>K1WT57_MARBU</name>
<keyword evidence="3" id="KW-1185">Reference proteome</keyword>
<gene>
    <name evidence="2" type="ORF">MBM_05535</name>
</gene>
<keyword evidence="1" id="KW-0732">Signal</keyword>
<dbReference type="KEGG" id="mbe:MBM_05535"/>
<dbReference type="OMA" id="GSGPWFY"/>
<proteinExistence type="predicted"/>
<reference evidence="2 3" key="1">
    <citation type="journal article" date="2012" name="BMC Genomics">
        <title>Sequencing the genome of Marssonina brunnea reveals fungus-poplar co-evolution.</title>
        <authorList>
            <person name="Zhu S."/>
            <person name="Cao Y.-Z."/>
            <person name="Jiang C."/>
            <person name="Tan B.-Y."/>
            <person name="Wang Z."/>
            <person name="Feng S."/>
            <person name="Zhang L."/>
            <person name="Su X.-H."/>
            <person name="Brejova B."/>
            <person name="Vinar T."/>
            <person name="Xu M."/>
            <person name="Wang M.-X."/>
            <person name="Zhang S.-G."/>
            <person name="Huang M.-R."/>
            <person name="Wu R."/>
            <person name="Zhou Y."/>
        </authorList>
    </citation>
    <scope>NUCLEOTIDE SEQUENCE [LARGE SCALE GENOMIC DNA]</scope>
    <source>
        <strain evidence="2 3">MB_m1</strain>
    </source>
</reference>
<dbReference type="Proteomes" id="UP000006753">
    <property type="component" value="Unassembled WGS sequence"/>
</dbReference>
<dbReference type="eggNOG" id="ENOG502SPR5">
    <property type="taxonomic scope" value="Eukaryota"/>
</dbReference>
<dbReference type="OrthoDB" id="2349272at2759"/>
<dbReference type="GeneID" id="18761470"/>
<dbReference type="EMBL" id="JH921439">
    <property type="protein sequence ID" value="EKD16241.1"/>
    <property type="molecule type" value="Genomic_DNA"/>
</dbReference>
<protein>
    <submittedName>
        <fullName evidence="2">Uncharacterized protein</fullName>
    </submittedName>
</protein>
<feature type="chain" id="PRO_5003852707" evidence="1">
    <location>
        <begin position="18"/>
        <end position="212"/>
    </location>
</feature>
<dbReference type="InParanoid" id="K1WT57"/>
<organism evidence="2 3">
    <name type="scientific">Marssonina brunnea f. sp. multigermtubi (strain MB_m1)</name>
    <name type="common">Marssonina leaf spot fungus</name>
    <dbReference type="NCBI Taxonomy" id="1072389"/>
    <lineage>
        <taxon>Eukaryota</taxon>
        <taxon>Fungi</taxon>
        <taxon>Dikarya</taxon>
        <taxon>Ascomycota</taxon>
        <taxon>Pezizomycotina</taxon>
        <taxon>Leotiomycetes</taxon>
        <taxon>Helotiales</taxon>
        <taxon>Drepanopezizaceae</taxon>
        <taxon>Drepanopeziza</taxon>
    </lineage>
</organism>
<feature type="signal peptide" evidence="1">
    <location>
        <begin position="1"/>
        <end position="17"/>
    </location>
</feature>
<accession>K1WT57</accession>
<dbReference type="HOGENOM" id="CLU_071125_1_0_1"/>
<sequence>MLTKFFQASLLASLASAAVLPRASQAVDQILAIAPTSGSCTNAPSPDECTTNADAAPFLVAAMAKYNIYATPEIAAVLSVVAFESGDFKYNTNHFPAPGRPGQGTRAMLMPPFVLKYAQSIPELAAQLGAITTQPTTTGLSDDALNAIRALVRPNEYSFASAAWYLTTQCDPAVRTALQAGGQPGFEAYMGCLGVAATPERLASWTRANAAF</sequence>
<dbReference type="AlphaFoldDB" id="K1WT57"/>
<evidence type="ECO:0000313" key="2">
    <source>
        <dbReference type="EMBL" id="EKD16241.1"/>
    </source>
</evidence>
<evidence type="ECO:0000256" key="1">
    <source>
        <dbReference type="SAM" id="SignalP"/>
    </source>
</evidence>
<evidence type="ECO:0000313" key="3">
    <source>
        <dbReference type="Proteomes" id="UP000006753"/>
    </source>
</evidence>